<protein>
    <submittedName>
        <fullName evidence="2">Uncharacterized protein</fullName>
    </submittedName>
</protein>
<evidence type="ECO:0000256" key="1">
    <source>
        <dbReference type="SAM" id="MobiDB-lite"/>
    </source>
</evidence>
<keyword evidence="3" id="KW-1185">Reference proteome</keyword>
<organism evidence="2 3">
    <name type="scientific">Microthlaspi erraticum</name>
    <dbReference type="NCBI Taxonomy" id="1685480"/>
    <lineage>
        <taxon>Eukaryota</taxon>
        <taxon>Viridiplantae</taxon>
        <taxon>Streptophyta</taxon>
        <taxon>Embryophyta</taxon>
        <taxon>Tracheophyta</taxon>
        <taxon>Spermatophyta</taxon>
        <taxon>Magnoliopsida</taxon>
        <taxon>eudicotyledons</taxon>
        <taxon>Gunneridae</taxon>
        <taxon>Pentapetalae</taxon>
        <taxon>rosids</taxon>
        <taxon>malvids</taxon>
        <taxon>Brassicales</taxon>
        <taxon>Brassicaceae</taxon>
        <taxon>Coluteocarpeae</taxon>
        <taxon>Microthlaspi</taxon>
    </lineage>
</organism>
<name>A0A6D2L004_9BRAS</name>
<reference evidence="2" key="1">
    <citation type="submission" date="2020-01" db="EMBL/GenBank/DDBJ databases">
        <authorList>
            <person name="Mishra B."/>
        </authorList>
    </citation>
    <scope>NUCLEOTIDE SEQUENCE [LARGE SCALE GENOMIC DNA]</scope>
</reference>
<sequence length="246" mass="26010">MQVAEVCRRTDCLFSGGAEAWFNKCGEAELRRNSGVKRFAFLSSSGAVLRAAARGAGKRSLGGGLEVAACGGNHGSGLVGGITCEGGAAVVGSNPAFKVSSSFYVLCGGVFRLLAEFFFLLLEAIGREGLGSGCLPARTWRLESALRLLTTGKQRPQGFSLTAAGEVDGRRKKMESFSHMFRRVSGSLTKMVMMMIMDGSDNDDEESDLKSIELNMESGSKTMKEEAEEEEAGGDCCEGGNVVNGE</sequence>
<feature type="region of interest" description="Disordered" evidence="1">
    <location>
        <begin position="217"/>
        <end position="246"/>
    </location>
</feature>
<dbReference type="EMBL" id="CACVBM020001706">
    <property type="protein sequence ID" value="CAA7057798.1"/>
    <property type="molecule type" value="Genomic_DNA"/>
</dbReference>
<comment type="caution">
    <text evidence="2">The sequence shown here is derived from an EMBL/GenBank/DDBJ whole genome shotgun (WGS) entry which is preliminary data.</text>
</comment>
<accession>A0A6D2L004</accession>
<evidence type="ECO:0000313" key="3">
    <source>
        <dbReference type="Proteomes" id="UP000467841"/>
    </source>
</evidence>
<evidence type="ECO:0000313" key="2">
    <source>
        <dbReference type="EMBL" id="CAA7057798.1"/>
    </source>
</evidence>
<gene>
    <name evidence="2" type="ORF">MERR_LOCUS45034</name>
</gene>
<dbReference type="Proteomes" id="UP000467841">
    <property type="component" value="Unassembled WGS sequence"/>
</dbReference>
<proteinExistence type="predicted"/>
<dbReference type="AlphaFoldDB" id="A0A6D2L004"/>